<evidence type="ECO:0000256" key="5">
    <source>
        <dbReference type="ARBA" id="ARBA00023136"/>
    </source>
</evidence>
<keyword evidence="9" id="KW-1185">Reference proteome</keyword>
<name>A0A9W8JP39_9AGAR</name>
<evidence type="ECO:0000256" key="4">
    <source>
        <dbReference type="ARBA" id="ARBA00022989"/>
    </source>
</evidence>
<keyword evidence="4" id="KW-1133">Transmembrane helix</keyword>
<protein>
    <recommendedName>
        <fullName evidence="10">Protein YOP1</fullName>
    </recommendedName>
</protein>
<feature type="compositionally biased region" description="Low complexity" evidence="6">
    <location>
        <begin position="179"/>
        <end position="188"/>
    </location>
</feature>
<organism evidence="8 9">
    <name type="scientific">Agrocybe chaxingu</name>
    <dbReference type="NCBI Taxonomy" id="84603"/>
    <lineage>
        <taxon>Eukaryota</taxon>
        <taxon>Fungi</taxon>
        <taxon>Dikarya</taxon>
        <taxon>Basidiomycota</taxon>
        <taxon>Agaricomycotina</taxon>
        <taxon>Agaricomycetes</taxon>
        <taxon>Agaricomycetidae</taxon>
        <taxon>Agaricales</taxon>
        <taxon>Agaricineae</taxon>
        <taxon>Strophariaceae</taxon>
        <taxon>Agrocybe</taxon>
    </lineage>
</organism>
<comment type="similarity">
    <text evidence="2">Belongs to the DP1 family.</text>
</comment>
<evidence type="ECO:0000256" key="7">
    <source>
        <dbReference type="SAM" id="SignalP"/>
    </source>
</evidence>
<dbReference type="OrthoDB" id="434647at2759"/>
<accession>A0A9W8JP39</accession>
<dbReference type="PANTHER" id="PTHR12300">
    <property type="entry name" value="HVA22-LIKE PROTEINS"/>
    <property type="match status" value="1"/>
</dbReference>
<dbReference type="GO" id="GO:0016020">
    <property type="term" value="C:membrane"/>
    <property type="evidence" value="ECO:0007669"/>
    <property type="project" value="UniProtKB-SubCell"/>
</dbReference>
<evidence type="ECO:0000313" key="8">
    <source>
        <dbReference type="EMBL" id="KAJ3484476.1"/>
    </source>
</evidence>
<dbReference type="EMBL" id="JANKHO010003315">
    <property type="protein sequence ID" value="KAJ3484476.1"/>
    <property type="molecule type" value="Genomic_DNA"/>
</dbReference>
<proteinExistence type="inferred from homology"/>
<dbReference type="Pfam" id="PF03134">
    <property type="entry name" value="TB2_DP1_HVA22"/>
    <property type="match status" value="1"/>
</dbReference>
<evidence type="ECO:0000256" key="1">
    <source>
        <dbReference type="ARBA" id="ARBA00004141"/>
    </source>
</evidence>
<evidence type="ECO:0000256" key="6">
    <source>
        <dbReference type="SAM" id="MobiDB-lite"/>
    </source>
</evidence>
<feature type="compositionally biased region" description="Polar residues" evidence="6">
    <location>
        <begin position="165"/>
        <end position="178"/>
    </location>
</feature>
<dbReference type="PANTHER" id="PTHR12300:SF161">
    <property type="entry name" value="RECEPTOR EXPRESSION-ENHANCING PROTEIN"/>
    <property type="match status" value="1"/>
</dbReference>
<comment type="caution">
    <text evidence="8">The sequence shown here is derived from an EMBL/GenBank/DDBJ whole genome shotgun (WGS) entry which is preliminary data.</text>
</comment>
<feature type="region of interest" description="Disordered" evidence="6">
    <location>
        <begin position="164"/>
        <end position="272"/>
    </location>
</feature>
<evidence type="ECO:0000313" key="9">
    <source>
        <dbReference type="Proteomes" id="UP001148786"/>
    </source>
</evidence>
<feature type="chain" id="PRO_5040942841" description="Protein YOP1" evidence="7">
    <location>
        <begin position="21"/>
        <end position="507"/>
    </location>
</feature>
<feature type="compositionally biased region" description="Pro residues" evidence="6">
    <location>
        <begin position="189"/>
        <end position="198"/>
    </location>
</feature>
<evidence type="ECO:0000256" key="3">
    <source>
        <dbReference type="ARBA" id="ARBA00022692"/>
    </source>
</evidence>
<keyword evidence="7" id="KW-0732">Signal</keyword>
<dbReference type="Proteomes" id="UP001148786">
    <property type="component" value="Unassembled WGS sequence"/>
</dbReference>
<feature type="region of interest" description="Disordered" evidence="6">
    <location>
        <begin position="487"/>
        <end position="507"/>
    </location>
</feature>
<feature type="signal peptide" evidence="7">
    <location>
        <begin position="1"/>
        <end position="20"/>
    </location>
</feature>
<dbReference type="AlphaFoldDB" id="A0A9W8JP39"/>
<dbReference type="InterPro" id="IPR004345">
    <property type="entry name" value="TB2_DP1_HVA22"/>
</dbReference>
<comment type="subcellular location">
    <subcellularLocation>
        <location evidence="1">Membrane</location>
        <topology evidence="1">Multi-pass membrane protein</topology>
    </subcellularLocation>
</comment>
<reference evidence="8" key="1">
    <citation type="submission" date="2022-07" db="EMBL/GenBank/DDBJ databases">
        <title>Genome Sequence of Agrocybe chaxingu.</title>
        <authorList>
            <person name="Buettner E."/>
        </authorList>
    </citation>
    <scope>NUCLEOTIDE SEQUENCE</scope>
    <source>
        <strain evidence="8">MP-N11</strain>
    </source>
</reference>
<gene>
    <name evidence="8" type="ORF">NLJ89_g11975</name>
</gene>
<keyword evidence="5" id="KW-0472">Membrane</keyword>
<evidence type="ECO:0008006" key="10">
    <source>
        <dbReference type="Google" id="ProtNLM"/>
    </source>
</evidence>
<feature type="compositionally biased region" description="Basic and acidic residues" evidence="6">
    <location>
        <begin position="214"/>
        <end position="229"/>
    </location>
</feature>
<keyword evidence="3" id="KW-0812">Transmembrane</keyword>
<evidence type="ECO:0000256" key="2">
    <source>
        <dbReference type="ARBA" id="ARBA00008573"/>
    </source>
</evidence>
<sequence>MPLFVPVLRLLMLFLNVYDSYKTLKDPPPSSRNGGRPTVRAVSQRKRDMKGCLAVWIVWTSLAIYERTVESLISLFIPFYDEIKSLVLLFLILTRARGAEPIYLHVIRPFVKPYTRTLDAALDIMLTFGDFIFALSTYPLRLALRWWQRRFGKYYEPFETEADSQSELSSNEVNTSEVPSSILASSAPGLPPLPPDPPEAAGVQLASKASQGKRPADSQARRPSQDRPSRIAGARGNSQAGPSHSLPRKRKDSDNRSESGAESTTRHQIWYPPQAAYANEDPEEEAQANLTIKPSVQAPEPPKDANATLNEAQRLVELQQLDEWRQYPPFPSAYPPTPIATTARLIPSSMALPSSLYPPIEEEMAQQDFRQSLLPLREPLNPTHAGDSSDRDNTNFGIYHYLANQQLAKDTDDSISTSDDYEDEDEDAFNVTLRTPLPPQGSARSQIYSRRFVSLASASSMANIVRLVLSTWASHAVLNCNWKEAVVPQDQASKHQEPGAPGRGRRL</sequence>